<name>A0A1W1YX55_9HYPH</name>
<feature type="transmembrane region" description="Helical" evidence="1">
    <location>
        <begin position="232"/>
        <end position="254"/>
    </location>
</feature>
<feature type="transmembrane region" description="Helical" evidence="1">
    <location>
        <begin position="266"/>
        <end position="288"/>
    </location>
</feature>
<keyword evidence="1" id="KW-1133">Transmembrane helix</keyword>
<feature type="transmembrane region" description="Helical" evidence="1">
    <location>
        <begin position="167"/>
        <end position="185"/>
    </location>
</feature>
<evidence type="ECO:0000313" key="3">
    <source>
        <dbReference type="Proteomes" id="UP000192656"/>
    </source>
</evidence>
<dbReference type="InterPro" id="IPR016833">
    <property type="entry name" value="Put_Na-Bile_cotransptr"/>
</dbReference>
<dbReference type="PIRSF" id="PIRSF026166">
    <property type="entry name" value="UCP026166"/>
    <property type="match status" value="1"/>
</dbReference>
<keyword evidence="3" id="KW-1185">Reference proteome</keyword>
<evidence type="ECO:0000313" key="2">
    <source>
        <dbReference type="EMBL" id="SMC40790.1"/>
    </source>
</evidence>
<dbReference type="AlphaFoldDB" id="A0A1W1YX55"/>
<evidence type="ECO:0000256" key="1">
    <source>
        <dbReference type="SAM" id="Phobius"/>
    </source>
</evidence>
<feature type="transmembrane region" description="Helical" evidence="1">
    <location>
        <begin position="132"/>
        <end position="155"/>
    </location>
</feature>
<dbReference type="Gene3D" id="1.20.1530.20">
    <property type="match status" value="1"/>
</dbReference>
<feature type="transmembrane region" description="Helical" evidence="1">
    <location>
        <begin position="105"/>
        <end position="125"/>
    </location>
</feature>
<reference evidence="2 3" key="1">
    <citation type="submission" date="2017-04" db="EMBL/GenBank/DDBJ databases">
        <authorList>
            <person name="Afonso C.L."/>
            <person name="Miller P.J."/>
            <person name="Scott M.A."/>
            <person name="Spackman E."/>
            <person name="Goraichik I."/>
            <person name="Dimitrov K.M."/>
            <person name="Suarez D.L."/>
            <person name="Swayne D.E."/>
        </authorList>
    </citation>
    <scope>NUCLEOTIDE SEQUENCE [LARGE SCALE GENOMIC DNA]</scope>
    <source>
        <strain evidence="2 3">CGMCC 1.10972</strain>
    </source>
</reference>
<dbReference type="PANTHER" id="PTHR18640:SF5">
    <property type="entry name" value="SODIUM_BILE ACID COTRANSPORTER 7"/>
    <property type="match status" value="1"/>
</dbReference>
<dbReference type="Pfam" id="PF13593">
    <property type="entry name" value="SBF_like"/>
    <property type="match status" value="1"/>
</dbReference>
<keyword evidence="1" id="KW-0472">Membrane</keyword>
<organism evidence="2 3">
    <name type="scientific">Fulvimarina manganoxydans</name>
    <dbReference type="NCBI Taxonomy" id="937218"/>
    <lineage>
        <taxon>Bacteria</taxon>
        <taxon>Pseudomonadati</taxon>
        <taxon>Pseudomonadota</taxon>
        <taxon>Alphaproteobacteria</taxon>
        <taxon>Hyphomicrobiales</taxon>
        <taxon>Aurantimonadaceae</taxon>
        <taxon>Fulvimarina</taxon>
    </lineage>
</organism>
<dbReference type="STRING" id="937218.SAMN06297251_10257"/>
<proteinExistence type="predicted"/>
<protein>
    <submittedName>
        <fullName evidence="2">Solute carrier family 10 (Sodium/bile acid cotransporter), member 7</fullName>
    </submittedName>
</protein>
<dbReference type="GO" id="GO:0005886">
    <property type="term" value="C:plasma membrane"/>
    <property type="evidence" value="ECO:0007669"/>
    <property type="project" value="TreeGrafter"/>
</dbReference>
<sequence length="340" mass="36292">MSMRLPKIDKFVLALAAAVILAILFPEPGRTGGLLHWDYVTTYGVCAVFFLYGLTLAPERMKHGLTRWKAHIVVVLTTFGLFPAVVLLAVTLFPGALPEAAEIGFFYVAALPSTVSSSVAMVSLARGNVPVAIFNATLSSLLGVVLTPALMAWYLQSSGAPVPLLPTIFKVVLLVLLPIIVGQVARHWLGGWAERHKAVIKLADRGIILAVVYGAFSNSVADGVWLRHDPLVVAEIAVAAIVLFFVIYAATVLVSKLLAMSEEDVIAVAFCGSKKSLAAGVPLAPVIFAGRSDVGLIILPIMLFHFFQLLIVSFIAARAGRRPEAEEDTLSSRSEPAKVA</sequence>
<dbReference type="OrthoDB" id="9792271at2"/>
<dbReference type="Proteomes" id="UP000192656">
    <property type="component" value="Unassembled WGS sequence"/>
</dbReference>
<gene>
    <name evidence="2" type="ORF">SAMN06297251_10257</name>
</gene>
<feature type="transmembrane region" description="Helical" evidence="1">
    <location>
        <begin position="206"/>
        <end position="226"/>
    </location>
</feature>
<feature type="transmembrane region" description="Helical" evidence="1">
    <location>
        <begin position="294"/>
        <end position="317"/>
    </location>
</feature>
<dbReference type="InterPro" id="IPR038770">
    <property type="entry name" value="Na+/solute_symporter_sf"/>
</dbReference>
<keyword evidence="1" id="KW-0812">Transmembrane</keyword>
<feature type="transmembrane region" description="Helical" evidence="1">
    <location>
        <begin position="36"/>
        <end position="58"/>
    </location>
</feature>
<accession>A0A1W1YX55</accession>
<feature type="transmembrane region" description="Helical" evidence="1">
    <location>
        <begin position="70"/>
        <end position="93"/>
    </location>
</feature>
<dbReference type="PANTHER" id="PTHR18640">
    <property type="entry name" value="SOLUTE CARRIER FAMILY 10 MEMBER 7"/>
    <property type="match status" value="1"/>
</dbReference>
<dbReference type="EMBL" id="FWXR01000002">
    <property type="protein sequence ID" value="SMC40790.1"/>
    <property type="molecule type" value="Genomic_DNA"/>
</dbReference>